<protein>
    <recommendedName>
        <fullName evidence="10">tRNA dimethylallyltransferase</fullName>
        <ecNumber evidence="10">2.5.1.75</ecNumber>
    </recommendedName>
    <alternativeName>
        <fullName evidence="10">Dimethylallyl diphosphate:tRNA dimethylallyltransferase</fullName>
        <shortName evidence="10">DMAPP:tRNA dimethylallyltransferase</shortName>
        <shortName evidence="10">DMATase</shortName>
    </alternativeName>
    <alternativeName>
        <fullName evidence="10">Isopentenyl-diphosphate:tRNA isopentenyltransferase</fullName>
        <shortName evidence="10">IPP transferase</shortName>
        <shortName evidence="10">IPPT</shortName>
        <shortName evidence="10">IPTase</shortName>
    </alternativeName>
</protein>
<dbReference type="InterPro" id="IPR039657">
    <property type="entry name" value="Dimethylallyltransferase"/>
</dbReference>
<evidence type="ECO:0000256" key="12">
    <source>
        <dbReference type="RuleBase" id="RU003784"/>
    </source>
</evidence>
<comment type="subunit">
    <text evidence="10">Monomer.</text>
</comment>
<name>A0A424YI64_9FIRM</name>
<dbReference type="SUPFAM" id="SSF52540">
    <property type="entry name" value="P-loop containing nucleoside triphosphate hydrolases"/>
    <property type="match status" value="2"/>
</dbReference>
<dbReference type="InterPro" id="IPR018022">
    <property type="entry name" value="IPT"/>
</dbReference>
<feature type="site" description="Interaction with substrate tRNA" evidence="10">
    <location>
        <position position="101"/>
    </location>
</feature>
<evidence type="ECO:0000256" key="13">
    <source>
        <dbReference type="RuleBase" id="RU003785"/>
    </source>
</evidence>
<dbReference type="AlphaFoldDB" id="A0A424YI64"/>
<dbReference type="EMBL" id="QZAA01000043">
    <property type="protein sequence ID" value="RQD77976.1"/>
    <property type="molecule type" value="Genomic_DNA"/>
</dbReference>
<dbReference type="PANTHER" id="PTHR11088:SF60">
    <property type="entry name" value="TRNA DIMETHYLALLYLTRANSFERASE"/>
    <property type="match status" value="1"/>
</dbReference>
<sequence>MKWPLLCIVGPTAVGKTRVSIKAAKRLEGEIISGDSMQIYRYMDIGTAKPSLEEREGVPHHLIDTIEPHEPFSVADFQKEVFKLVPEIATRNRLPIMVGGTGLYLKAIIDQYDFGESKANWELRRRLRDQARKWGSEHLYQQLKEVDPVSAEKIHPHDQKRIIRALEVYYTTGKPISSQKKKPVEDRIPLKTLLIGLMMNRQRLYARIEERVDNMIEEGLEEEVRSLLKQGYKPDLISMQGLGYRHMIKYIKGQYTKEEMVESLKRDTRRFAKRQLTLFRRDQRIKWINWEDYSQEEEIIEKICILAGKSNLTSKFI</sequence>
<dbReference type="Pfam" id="PF01715">
    <property type="entry name" value="IPPT"/>
    <property type="match status" value="1"/>
</dbReference>
<feature type="region of interest" description="Interaction with substrate tRNA" evidence="10">
    <location>
        <begin position="35"/>
        <end position="38"/>
    </location>
</feature>
<evidence type="ECO:0000313" key="14">
    <source>
        <dbReference type="EMBL" id="RQD77976.1"/>
    </source>
</evidence>
<accession>A0A424YI64</accession>
<evidence type="ECO:0000256" key="9">
    <source>
        <dbReference type="ARBA" id="ARBA00049563"/>
    </source>
</evidence>
<evidence type="ECO:0000256" key="3">
    <source>
        <dbReference type="ARBA" id="ARBA00005842"/>
    </source>
</evidence>
<dbReference type="EC" id="2.5.1.75" evidence="10"/>
<keyword evidence="7 10" id="KW-0067">ATP-binding</keyword>
<dbReference type="InterPro" id="IPR027417">
    <property type="entry name" value="P-loop_NTPase"/>
</dbReference>
<dbReference type="FunFam" id="1.10.20.140:FF:000001">
    <property type="entry name" value="tRNA dimethylallyltransferase"/>
    <property type="match status" value="1"/>
</dbReference>
<keyword evidence="8 10" id="KW-0460">Magnesium</keyword>
<comment type="function">
    <text evidence="2 10 12">Catalyzes the transfer of a dimethylallyl group onto the adenine at position 37 in tRNAs that read codons beginning with uridine, leading to the formation of N6-(dimethylallyl)adenosine (i(6)A).</text>
</comment>
<feature type="site" description="Interaction with substrate tRNA" evidence="10">
    <location>
        <position position="124"/>
    </location>
</feature>
<evidence type="ECO:0000256" key="2">
    <source>
        <dbReference type="ARBA" id="ARBA00003213"/>
    </source>
</evidence>
<dbReference type="GO" id="GO:0052381">
    <property type="term" value="F:tRNA dimethylallyltransferase activity"/>
    <property type="evidence" value="ECO:0007669"/>
    <property type="project" value="UniProtKB-UniRule"/>
</dbReference>
<dbReference type="GO" id="GO:0006400">
    <property type="term" value="P:tRNA modification"/>
    <property type="evidence" value="ECO:0007669"/>
    <property type="project" value="TreeGrafter"/>
</dbReference>
<evidence type="ECO:0000256" key="10">
    <source>
        <dbReference type="HAMAP-Rule" id="MF_00185"/>
    </source>
</evidence>
<gene>
    <name evidence="10 14" type="primary">miaA</name>
    <name evidence="14" type="ORF">D5R97_01155</name>
</gene>
<comment type="caution">
    <text evidence="10">Lacks conserved residue(s) required for the propagation of feature annotation.</text>
</comment>
<dbReference type="GO" id="GO:0005524">
    <property type="term" value="F:ATP binding"/>
    <property type="evidence" value="ECO:0007669"/>
    <property type="project" value="UniProtKB-UniRule"/>
</dbReference>
<evidence type="ECO:0000313" key="15">
    <source>
        <dbReference type="Proteomes" id="UP000285138"/>
    </source>
</evidence>
<dbReference type="Gene3D" id="1.10.20.140">
    <property type="match status" value="1"/>
</dbReference>
<dbReference type="HAMAP" id="MF_00185">
    <property type="entry name" value="IPP_trans"/>
    <property type="match status" value="1"/>
</dbReference>
<feature type="binding site" evidence="10">
    <location>
        <begin position="12"/>
        <end position="17"/>
    </location>
    <ligand>
        <name>substrate</name>
    </ligand>
</feature>
<dbReference type="PANTHER" id="PTHR11088">
    <property type="entry name" value="TRNA DIMETHYLALLYLTRANSFERASE"/>
    <property type="match status" value="1"/>
</dbReference>
<dbReference type="Gene3D" id="3.40.50.300">
    <property type="entry name" value="P-loop containing nucleotide triphosphate hydrolases"/>
    <property type="match status" value="1"/>
</dbReference>
<proteinExistence type="inferred from homology"/>
<comment type="catalytic activity">
    <reaction evidence="9 10 11">
        <text>adenosine(37) in tRNA + dimethylallyl diphosphate = N(6)-dimethylallyladenosine(37) in tRNA + diphosphate</text>
        <dbReference type="Rhea" id="RHEA:26482"/>
        <dbReference type="Rhea" id="RHEA-COMP:10162"/>
        <dbReference type="Rhea" id="RHEA-COMP:10375"/>
        <dbReference type="ChEBI" id="CHEBI:33019"/>
        <dbReference type="ChEBI" id="CHEBI:57623"/>
        <dbReference type="ChEBI" id="CHEBI:74411"/>
        <dbReference type="ChEBI" id="CHEBI:74415"/>
        <dbReference type="EC" id="2.5.1.75"/>
    </reaction>
</comment>
<comment type="caution">
    <text evidence="14">The sequence shown here is derived from an EMBL/GenBank/DDBJ whole genome shotgun (WGS) entry which is preliminary data.</text>
</comment>
<keyword evidence="5 10" id="KW-0819">tRNA processing</keyword>
<evidence type="ECO:0000256" key="5">
    <source>
        <dbReference type="ARBA" id="ARBA00022694"/>
    </source>
</evidence>
<evidence type="ECO:0000256" key="6">
    <source>
        <dbReference type="ARBA" id="ARBA00022741"/>
    </source>
</evidence>
<reference evidence="14 15" key="1">
    <citation type="submission" date="2018-08" db="EMBL/GenBank/DDBJ databases">
        <title>The metabolism and importance of syntrophic acetate oxidation coupled to methane or sulfide production in haloalkaline environments.</title>
        <authorList>
            <person name="Timmers P.H.A."/>
            <person name="Vavourakis C.D."/>
            <person name="Sorokin D.Y."/>
            <person name="Sinninghe Damste J.S."/>
            <person name="Muyzer G."/>
            <person name="Stams A.J.M."/>
            <person name="Plugge C.M."/>
        </authorList>
    </citation>
    <scope>NUCLEOTIDE SEQUENCE [LARGE SCALE GENOMIC DNA]</scope>
    <source>
        <strain evidence="14">MSAO_Bac1</strain>
    </source>
</reference>
<dbReference type="NCBIfam" id="TIGR00174">
    <property type="entry name" value="miaA"/>
    <property type="match status" value="1"/>
</dbReference>
<comment type="cofactor">
    <cofactor evidence="1 10">
        <name>Mg(2+)</name>
        <dbReference type="ChEBI" id="CHEBI:18420"/>
    </cofactor>
</comment>
<comment type="similarity">
    <text evidence="3 10 13">Belongs to the IPP transferase family.</text>
</comment>
<evidence type="ECO:0000256" key="8">
    <source>
        <dbReference type="ARBA" id="ARBA00022842"/>
    </source>
</evidence>
<evidence type="ECO:0000256" key="1">
    <source>
        <dbReference type="ARBA" id="ARBA00001946"/>
    </source>
</evidence>
<keyword evidence="6 10" id="KW-0547">Nucleotide-binding</keyword>
<keyword evidence="4 10" id="KW-0808">Transferase</keyword>
<dbReference type="Proteomes" id="UP000285138">
    <property type="component" value="Unassembled WGS sequence"/>
</dbReference>
<evidence type="ECO:0000256" key="11">
    <source>
        <dbReference type="RuleBase" id="RU003783"/>
    </source>
</evidence>
<evidence type="ECO:0000256" key="4">
    <source>
        <dbReference type="ARBA" id="ARBA00022679"/>
    </source>
</evidence>
<feature type="binding site" evidence="10">
    <location>
        <begin position="10"/>
        <end position="17"/>
    </location>
    <ligand>
        <name>ATP</name>
        <dbReference type="ChEBI" id="CHEBI:30616"/>
    </ligand>
</feature>
<organism evidence="14 15">
    <name type="scientific">Candidatus Syntrophonatronum acetioxidans</name>
    <dbReference type="NCBI Taxonomy" id="1795816"/>
    <lineage>
        <taxon>Bacteria</taxon>
        <taxon>Bacillati</taxon>
        <taxon>Bacillota</taxon>
        <taxon>Clostridia</taxon>
        <taxon>Eubacteriales</taxon>
        <taxon>Syntrophomonadaceae</taxon>
        <taxon>Candidatus Syntrophonatronum</taxon>
    </lineage>
</organism>
<evidence type="ECO:0000256" key="7">
    <source>
        <dbReference type="ARBA" id="ARBA00022840"/>
    </source>
</evidence>